<gene>
    <name evidence="1" type="ORF">HMPREF1124_0366</name>
</gene>
<dbReference type="PATRIC" id="fig|997830.4.peg.1135"/>
<sequence length="187" mass="22165">METRVEYNSTIKHYQAKAIEKYAVNKAKRQIRQFNDRWRNGVSEVKQSTELVKATQAHHIFPQSLFPEIADYLENLIMITPNQHFIMAHPNNQTIYIDRDFQYICLLAKTSRIMMNLNSETEPDFYDFEDYKFVLNTGLKTDKFNAVQELDFATIVNLIDFYYSDCCEYEDLITENNIIFNKSNNNI</sequence>
<organism evidence="1 2">
    <name type="scientific">Streptococcus infantis X</name>
    <dbReference type="NCBI Taxonomy" id="997830"/>
    <lineage>
        <taxon>Bacteria</taxon>
        <taxon>Bacillati</taxon>
        <taxon>Bacillota</taxon>
        <taxon>Bacilli</taxon>
        <taxon>Lactobacillales</taxon>
        <taxon>Streptococcaceae</taxon>
        <taxon>Streptococcus</taxon>
    </lineage>
</organism>
<dbReference type="EMBL" id="AFUQ01000009">
    <property type="protein sequence ID" value="EGV13066.1"/>
    <property type="molecule type" value="Genomic_DNA"/>
</dbReference>
<dbReference type="Proteomes" id="UP000003399">
    <property type="component" value="Unassembled WGS sequence"/>
</dbReference>
<accession>F9PEA0</accession>
<proteinExistence type="predicted"/>
<evidence type="ECO:0000313" key="1">
    <source>
        <dbReference type="EMBL" id="EGV13066.1"/>
    </source>
</evidence>
<comment type="caution">
    <text evidence="1">The sequence shown here is derived from an EMBL/GenBank/DDBJ whole genome shotgun (WGS) entry which is preliminary data.</text>
</comment>
<evidence type="ECO:0000313" key="2">
    <source>
        <dbReference type="Proteomes" id="UP000003399"/>
    </source>
</evidence>
<name>F9PEA0_9STRE</name>
<dbReference type="eggNOG" id="COG1403">
    <property type="taxonomic scope" value="Bacteria"/>
</dbReference>
<protein>
    <submittedName>
        <fullName evidence="1">Uncharacterized protein</fullName>
    </submittedName>
</protein>
<dbReference type="AlphaFoldDB" id="F9PEA0"/>
<reference evidence="1 2" key="1">
    <citation type="submission" date="2011-07" db="EMBL/GenBank/DDBJ databases">
        <authorList>
            <person name="Harkins D.M."/>
            <person name="Madupu R."/>
            <person name="Durkin A.S."/>
            <person name="Torralba M."/>
            <person name="Methe B."/>
            <person name="Sutton G.G."/>
            <person name="Nelson K.E."/>
        </authorList>
    </citation>
    <scope>NUCLEOTIDE SEQUENCE [LARGE SCALE GENOMIC DNA]</scope>
    <source>
        <strain evidence="1 2">X</strain>
    </source>
</reference>